<name>A0A8J9S1K5_PHATR</name>
<feature type="region of interest" description="Disordered" evidence="1">
    <location>
        <begin position="392"/>
        <end position="413"/>
    </location>
</feature>
<dbReference type="EMBL" id="OU594942">
    <property type="protein sequence ID" value="CAG9276808.1"/>
    <property type="molecule type" value="Genomic_DNA"/>
</dbReference>
<evidence type="ECO:0000313" key="2">
    <source>
        <dbReference type="EMBL" id="CAG9276808.1"/>
    </source>
</evidence>
<feature type="compositionally biased region" description="Basic and acidic residues" evidence="1">
    <location>
        <begin position="203"/>
        <end position="226"/>
    </location>
</feature>
<evidence type="ECO:0000256" key="1">
    <source>
        <dbReference type="SAM" id="MobiDB-lite"/>
    </source>
</evidence>
<feature type="region of interest" description="Disordered" evidence="1">
    <location>
        <begin position="189"/>
        <end position="231"/>
    </location>
</feature>
<dbReference type="Proteomes" id="UP000836788">
    <property type="component" value="Chromosome 1"/>
</dbReference>
<accession>A0A8J9S1K5</accession>
<gene>
    <name evidence="2" type="ORF">PTTT1_LOCUS1875</name>
</gene>
<sequence length="437" mass="47763">MAHRCPPGGSERGSEDSQQPRQEPSPNYQLVQNPTLAAAPLSTLPSRPIAIVRREGTNSYSTDDDDDEYFPTIDADGDVDAIGFSPENTGARSLPLRFLRAPHLGSVPMNFDSLAEQSMLPPPMSAVYERDVEGGLKTSLDENKPSETSYGSLRDSHAQRRFFDGPASYRDKRTGSIRNIDRRVKFHTNTVGSMPSPTVNISERMRQRSQDQKQKLTNQKLEKQHDTTTSSLSAMIEASTLNGPGSEPTLEHDAPFNARAVAFSDEDSFRPIPTEMLSASHTAFEILLNTPILKERRVEHDTESGSQTELPRDADGNNALLSRSISDPTPILHSQRDGASLHSSYVLASMPPQTVAPFAGSASTVMEPSVYSTNNSSITDALLEFSSDDTYSRPTSFASTQAGNSNVAPNLTDIPPEYAADIEYNPDTEGAFDMDFE</sequence>
<reference evidence="2" key="1">
    <citation type="submission" date="2022-02" db="EMBL/GenBank/DDBJ databases">
        <authorList>
            <person name="Giguere J D."/>
        </authorList>
    </citation>
    <scope>NUCLEOTIDE SEQUENCE</scope>
    <source>
        <strain evidence="2">CCAP 1055/1</strain>
    </source>
</reference>
<feature type="compositionally biased region" description="Polar residues" evidence="1">
    <location>
        <begin position="392"/>
        <end position="409"/>
    </location>
</feature>
<protein>
    <submittedName>
        <fullName evidence="2">Uncharacterized protein</fullName>
    </submittedName>
</protein>
<feature type="compositionally biased region" description="Polar residues" evidence="1">
    <location>
        <begin position="189"/>
        <end position="201"/>
    </location>
</feature>
<organism evidence="2">
    <name type="scientific">Phaeodactylum tricornutum</name>
    <name type="common">Diatom</name>
    <dbReference type="NCBI Taxonomy" id="2850"/>
    <lineage>
        <taxon>Eukaryota</taxon>
        <taxon>Sar</taxon>
        <taxon>Stramenopiles</taxon>
        <taxon>Ochrophyta</taxon>
        <taxon>Bacillariophyta</taxon>
        <taxon>Bacillariophyceae</taxon>
        <taxon>Bacillariophycidae</taxon>
        <taxon>Naviculales</taxon>
        <taxon>Phaeodactylaceae</taxon>
        <taxon>Phaeodactylum</taxon>
    </lineage>
</organism>
<feature type="region of interest" description="Disordered" evidence="1">
    <location>
        <begin position="137"/>
        <end position="158"/>
    </location>
</feature>
<feature type="region of interest" description="Disordered" evidence="1">
    <location>
        <begin position="297"/>
        <end position="337"/>
    </location>
</feature>
<feature type="compositionally biased region" description="Polar residues" evidence="1">
    <location>
        <begin position="16"/>
        <end position="29"/>
    </location>
</feature>
<feature type="region of interest" description="Disordered" evidence="1">
    <location>
        <begin position="1"/>
        <end position="29"/>
    </location>
</feature>
<proteinExistence type="predicted"/>
<dbReference type="AlphaFoldDB" id="A0A8J9S1K5"/>